<dbReference type="Proteomes" id="UP000729402">
    <property type="component" value="Unassembled WGS sequence"/>
</dbReference>
<evidence type="ECO:0000313" key="2">
    <source>
        <dbReference type="EMBL" id="KAG8059623.1"/>
    </source>
</evidence>
<reference evidence="2" key="1">
    <citation type="journal article" date="2021" name="bioRxiv">
        <title>Whole Genome Assembly and Annotation of Northern Wild Rice, Zizania palustris L., Supports a Whole Genome Duplication in the Zizania Genus.</title>
        <authorList>
            <person name="Haas M."/>
            <person name="Kono T."/>
            <person name="Macchietto M."/>
            <person name="Millas R."/>
            <person name="McGilp L."/>
            <person name="Shao M."/>
            <person name="Duquette J."/>
            <person name="Hirsch C.N."/>
            <person name="Kimball J."/>
        </authorList>
    </citation>
    <scope>NUCLEOTIDE SEQUENCE</scope>
    <source>
        <tissue evidence="2">Fresh leaf tissue</tissue>
    </source>
</reference>
<evidence type="ECO:0000256" key="1">
    <source>
        <dbReference type="SAM" id="MobiDB-lite"/>
    </source>
</evidence>
<feature type="compositionally biased region" description="Polar residues" evidence="1">
    <location>
        <begin position="116"/>
        <end position="126"/>
    </location>
</feature>
<dbReference type="EMBL" id="JAAALK010000287">
    <property type="protein sequence ID" value="KAG8059623.1"/>
    <property type="molecule type" value="Genomic_DNA"/>
</dbReference>
<feature type="compositionally biased region" description="Basic residues" evidence="1">
    <location>
        <begin position="67"/>
        <end position="84"/>
    </location>
</feature>
<organism evidence="2 3">
    <name type="scientific">Zizania palustris</name>
    <name type="common">Northern wild rice</name>
    <dbReference type="NCBI Taxonomy" id="103762"/>
    <lineage>
        <taxon>Eukaryota</taxon>
        <taxon>Viridiplantae</taxon>
        <taxon>Streptophyta</taxon>
        <taxon>Embryophyta</taxon>
        <taxon>Tracheophyta</taxon>
        <taxon>Spermatophyta</taxon>
        <taxon>Magnoliopsida</taxon>
        <taxon>Liliopsida</taxon>
        <taxon>Poales</taxon>
        <taxon>Poaceae</taxon>
        <taxon>BOP clade</taxon>
        <taxon>Oryzoideae</taxon>
        <taxon>Oryzeae</taxon>
        <taxon>Zizaniinae</taxon>
        <taxon>Zizania</taxon>
    </lineage>
</organism>
<accession>A0A8J5RWK0</accession>
<proteinExistence type="predicted"/>
<name>A0A8J5RWK0_ZIZPA</name>
<sequence>MQPSHFSASPPPRCSLLTSQPLLLRDAAFSLLSLSSFSALFQSSSLSFVAAALWSRRGGDAVQQRQRGSKRRGGGAVQMRRRRGSSSGTVDPSDEAAWIRWRRRRSDSDSMDLAVATQSSSDPNGD</sequence>
<comment type="caution">
    <text evidence="2">The sequence shown here is derived from an EMBL/GenBank/DDBJ whole genome shotgun (WGS) entry which is preliminary data.</text>
</comment>
<dbReference type="AlphaFoldDB" id="A0A8J5RWK0"/>
<feature type="region of interest" description="Disordered" evidence="1">
    <location>
        <begin position="58"/>
        <end position="126"/>
    </location>
</feature>
<gene>
    <name evidence="2" type="ORF">GUJ93_ZPchr0002g23116</name>
</gene>
<protein>
    <submittedName>
        <fullName evidence="2">Uncharacterized protein</fullName>
    </submittedName>
</protein>
<keyword evidence="3" id="KW-1185">Reference proteome</keyword>
<reference evidence="2" key="2">
    <citation type="submission" date="2021-02" db="EMBL/GenBank/DDBJ databases">
        <authorList>
            <person name="Kimball J.A."/>
            <person name="Haas M.W."/>
            <person name="Macchietto M."/>
            <person name="Kono T."/>
            <person name="Duquette J."/>
            <person name="Shao M."/>
        </authorList>
    </citation>
    <scope>NUCLEOTIDE SEQUENCE</scope>
    <source>
        <tissue evidence="2">Fresh leaf tissue</tissue>
    </source>
</reference>
<evidence type="ECO:0000313" key="3">
    <source>
        <dbReference type="Proteomes" id="UP000729402"/>
    </source>
</evidence>